<comment type="caution">
    <text evidence="12">The sequence shown here is derived from an EMBL/GenBank/DDBJ whole genome shotgun (WGS) entry which is preliminary data.</text>
</comment>
<evidence type="ECO:0000256" key="4">
    <source>
        <dbReference type="ARBA" id="ARBA00022884"/>
    </source>
</evidence>
<dbReference type="SMART" id="SM00363">
    <property type="entry name" value="S4"/>
    <property type="match status" value="1"/>
</dbReference>
<comment type="subcellular location">
    <subcellularLocation>
        <location evidence="1">Mitochondrion</location>
    </subcellularLocation>
</comment>
<keyword evidence="7" id="KW-0687">Ribonucleoprotein</keyword>
<dbReference type="PROSITE" id="PS50889">
    <property type="entry name" value="S4"/>
    <property type="match status" value="1"/>
</dbReference>
<protein>
    <recommendedName>
        <fullName evidence="9">Small ribosomal subunit protein uS4m</fullName>
    </recommendedName>
</protein>
<keyword evidence="5 12" id="KW-0689">Ribosomal protein</keyword>
<feature type="domain" description="RNA-binding S4" evidence="11">
    <location>
        <begin position="103"/>
        <end position="163"/>
    </location>
</feature>
<dbReference type="InterPro" id="IPR002942">
    <property type="entry name" value="S4_RNA-bd"/>
</dbReference>
<dbReference type="EMBL" id="CAKXYY010000001">
    <property type="protein sequence ID" value="CAH2350431.1"/>
    <property type="molecule type" value="Genomic_DNA"/>
</dbReference>
<keyword evidence="4 10" id="KW-0694">RNA-binding</keyword>
<dbReference type="PANTHER" id="PTHR11831:SF4">
    <property type="entry name" value="SMALL RIBOSOMAL SUBUNIT PROTEIN US4M"/>
    <property type="match status" value="1"/>
</dbReference>
<proteinExistence type="inferred from homology"/>
<evidence type="ECO:0000256" key="8">
    <source>
        <dbReference type="ARBA" id="ARBA00037226"/>
    </source>
</evidence>
<gene>
    <name evidence="12" type="ORF">CLIB1423_01S09956</name>
</gene>
<name>A0A9P0QKY8_9ASCO</name>
<evidence type="ECO:0000259" key="11">
    <source>
        <dbReference type="SMART" id="SM00363"/>
    </source>
</evidence>
<evidence type="ECO:0000313" key="13">
    <source>
        <dbReference type="Proteomes" id="UP000837801"/>
    </source>
</evidence>
<evidence type="ECO:0000256" key="3">
    <source>
        <dbReference type="ARBA" id="ARBA00022730"/>
    </source>
</evidence>
<comment type="function">
    <text evidence="8">Component of the mitochondrial ribosome (mitoribosome), a dedicated translation machinery responsible for the synthesis of mitochondrial genome-encoded proteins, including at least some of the essential transmembrane subunits of the mitochondrial respiratory chain. The mitoribosomes are attached to the mitochondrial inner membrane and translation products are cotranslationally integrated into the membrane.</text>
</comment>
<comment type="similarity">
    <text evidence="2">Belongs to the universal ribosomal protein uS4 family.</text>
</comment>
<dbReference type="Pfam" id="PF01479">
    <property type="entry name" value="S4"/>
    <property type="match status" value="1"/>
</dbReference>
<dbReference type="AlphaFoldDB" id="A0A9P0QKY8"/>
<organism evidence="12 13">
    <name type="scientific">[Candida] railenensis</name>
    <dbReference type="NCBI Taxonomy" id="45579"/>
    <lineage>
        <taxon>Eukaryota</taxon>
        <taxon>Fungi</taxon>
        <taxon>Dikarya</taxon>
        <taxon>Ascomycota</taxon>
        <taxon>Saccharomycotina</taxon>
        <taxon>Pichiomycetes</taxon>
        <taxon>Debaryomycetaceae</taxon>
        <taxon>Kurtzmaniella</taxon>
    </lineage>
</organism>
<accession>A0A9P0QKY8</accession>
<evidence type="ECO:0000256" key="1">
    <source>
        <dbReference type="ARBA" id="ARBA00004173"/>
    </source>
</evidence>
<dbReference type="OrthoDB" id="3356781at2759"/>
<dbReference type="CDD" id="cd00165">
    <property type="entry name" value="S4"/>
    <property type="match status" value="1"/>
</dbReference>
<dbReference type="PROSITE" id="PS00632">
    <property type="entry name" value="RIBOSOMAL_S4"/>
    <property type="match status" value="1"/>
</dbReference>
<dbReference type="PANTHER" id="PTHR11831">
    <property type="entry name" value="30S 40S RIBOSOMAL PROTEIN"/>
    <property type="match status" value="1"/>
</dbReference>
<evidence type="ECO:0000256" key="5">
    <source>
        <dbReference type="ARBA" id="ARBA00022980"/>
    </source>
</evidence>
<dbReference type="GO" id="GO:0019843">
    <property type="term" value="F:rRNA binding"/>
    <property type="evidence" value="ECO:0007669"/>
    <property type="project" value="UniProtKB-KW"/>
</dbReference>
<dbReference type="Proteomes" id="UP000837801">
    <property type="component" value="Unassembled WGS sequence"/>
</dbReference>
<dbReference type="InterPro" id="IPR022801">
    <property type="entry name" value="Ribosomal_uS4"/>
</dbReference>
<evidence type="ECO:0000256" key="2">
    <source>
        <dbReference type="ARBA" id="ARBA00007465"/>
    </source>
</evidence>
<dbReference type="SUPFAM" id="SSF55174">
    <property type="entry name" value="Alpha-L RNA-binding motif"/>
    <property type="match status" value="1"/>
</dbReference>
<evidence type="ECO:0000256" key="9">
    <source>
        <dbReference type="ARBA" id="ARBA00071419"/>
    </source>
</evidence>
<keyword evidence="13" id="KW-1185">Reference proteome</keyword>
<evidence type="ECO:0000256" key="10">
    <source>
        <dbReference type="PROSITE-ProRule" id="PRU00182"/>
    </source>
</evidence>
<dbReference type="Gene3D" id="3.10.290.10">
    <property type="entry name" value="RNA-binding S4 domain"/>
    <property type="match status" value="1"/>
</dbReference>
<dbReference type="FunFam" id="3.10.290.10:FF:000025">
    <property type="entry name" value="30S ribosomal subunit S4"/>
    <property type="match status" value="1"/>
</dbReference>
<keyword evidence="6" id="KW-0496">Mitochondrion</keyword>
<sequence length="465" mass="52944">MPRRAEVLTSLTRGKVRSSMSRFNLFNLYKKPRTNFQGKSLYQQKWASKADTRAYHGEHLTESRWKHLFDPHLESVAQLDASLKGVQVAPTPVTLQTYAALEKRLEFALFRAMFASSVRQARQFILAGDVKVNGVVVKHPSFPLRAGDVFNVEPERVLQAMGKNKPSLTKAVRIDNLQIATWNKYVKSAKENPEAVWNVKKNKPQSLNTLSTKNDKESIKKFNETLQKKMISEQNKTSRESILSKILKSSAQVKEGDEVTAELLSTICGEKNAVKCLQVYQILKDANHKLLTESSGKEITEFISKKSNEVSADEHKLATSVKQILSELLKSQNEFLRQSYNSQMLSETSQSVPYDPEFASKMRTHAKLNKDEILEDESKAVVELPWQQGLFGRQDPTKPYFTPWAPRPFIGCFAILPHHLEISFETCHAIYLRNPVSRPGHSEVISPFPEAVHERAYMYYARKGM</sequence>
<evidence type="ECO:0000313" key="12">
    <source>
        <dbReference type="EMBL" id="CAH2350431.1"/>
    </source>
</evidence>
<keyword evidence="3 10" id="KW-0699">rRNA-binding</keyword>
<dbReference type="GO" id="GO:0042274">
    <property type="term" value="P:ribosomal small subunit biogenesis"/>
    <property type="evidence" value="ECO:0007669"/>
    <property type="project" value="TreeGrafter"/>
</dbReference>
<reference evidence="12" key="1">
    <citation type="submission" date="2022-03" db="EMBL/GenBank/DDBJ databases">
        <authorList>
            <person name="Legras J.-L."/>
            <person name="Devillers H."/>
            <person name="Grondin C."/>
        </authorList>
    </citation>
    <scope>NUCLEOTIDE SEQUENCE</scope>
    <source>
        <strain evidence="12">CLIB 1423</strain>
    </source>
</reference>
<evidence type="ECO:0000256" key="6">
    <source>
        <dbReference type="ARBA" id="ARBA00023128"/>
    </source>
</evidence>
<dbReference type="InterPro" id="IPR036986">
    <property type="entry name" value="S4_RNA-bd_sf"/>
</dbReference>
<dbReference type="GO" id="GO:0003735">
    <property type="term" value="F:structural constituent of ribosome"/>
    <property type="evidence" value="ECO:0007669"/>
    <property type="project" value="TreeGrafter"/>
</dbReference>
<dbReference type="GO" id="GO:0005763">
    <property type="term" value="C:mitochondrial small ribosomal subunit"/>
    <property type="evidence" value="ECO:0007669"/>
    <property type="project" value="TreeGrafter"/>
</dbReference>
<dbReference type="InterPro" id="IPR018079">
    <property type="entry name" value="Ribosomal_uS4_CS"/>
</dbReference>
<evidence type="ECO:0000256" key="7">
    <source>
        <dbReference type="ARBA" id="ARBA00023274"/>
    </source>
</evidence>